<organism evidence="1 2">
    <name type="scientific">Sinomicrobium weinanense</name>
    <dbReference type="NCBI Taxonomy" id="2842200"/>
    <lineage>
        <taxon>Bacteria</taxon>
        <taxon>Pseudomonadati</taxon>
        <taxon>Bacteroidota</taxon>
        <taxon>Flavobacteriia</taxon>
        <taxon>Flavobacteriales</taxon>
        <taxon>Flavobacteriaceae</taxon>
        <taxon>Sinomicrobium</taxon>
    </lineage>
</organism>
<reference evidence="1 2" key="1">
    <citation type="submission" date="2020-09" db="EMBL/GenBank/DDBJ databases">
        <title>Sinomicrobium weinanense sp. nov., a halophilic bacteria isolated from saline-alkali soil.</title>
        <authorList>
            <person name="Wu P."/>
            <person name="Ren H."/>
            <person name="Mei Y."/>
            <person name="Liang Y."/>
            <person name="Chen Z."/>
        </authorList>
    </citation>
    <scope>NUCLEOTIDE SEQUENCE [LARGE SCALE GENOMIC DNA]</scope>
    <source>
        <strain evidence="1 2">FJxs</strain>
    </source>
</reference>
<accession>A0A926JNP7</accession>
<dbReference type="AlphaFoldDB" id="A0A926JNP7"/>
<sequence>MATLKLSDDFYEPTCSLVAVHCTMEAYRLAYLLNSRLRIRLKRILGKSPDESNTLSEYYEWENEMEDTVWGLIVNATKTVASSGESDLFSSGLQTITSYLIPEMKKVDYFLKIDNAEGAYDLEKQIIQKINDIPQVAAAYEVDVNQLKSKHNLIF</sequence>
<protein>
    <submittedName>
        <fullName evidence="1">IPExxxVDY family protein</fullName>
    </submittedName>
</protein>
<proteinExistence type="predicted"/>
<evidence type="ECO:0000313" key="2">
    <source>
        <dbReference type="Proteomes" id="UP000653730"/>
    </source>
</evidence>
<dbReference type="Proteomes" id="UP000653730">
    <property type="component" value="Unassembled WGS sequence"/>
</dbReference>
<dbReference type="InterPro" id="IPR047690">
    <property type="entry name" value="IPExxxVDY_fam"/>
</dbReference>
<gene>
    <name evidence="1" type="ORF">IBL28_00765</name>
</gene>
<name>A0A926JNP7_9FLAO</name>
<dbReference type="RefSeq" id="WP_187963633.1">
    <property type="nucleotide sequence ID" value="NZ_JACVDC010000001.1"/>
</dbReference>
<evidence type="ECO:0000313" key="1">
    <source>
        <dbReference type="EMBL" id="MBC9794481.1"/>
    </source>
</evidence>
<dbReference type="NCBIfam" id="NF033205">
    <property type="entry name" value="IPExxxVDY"/>
    <property type="match status" value="1"/>
</dbReference>
<comment type="caution">
    <text evidence="1">The sequence shown here is derived from an EMBL/GenBank/DDBJ whole genome shotgun (WGS) entry which is preliminary data.</text>
</comment>
<dbReference type="EMBL" id="JACVDC010000001">
    <property type="protein sequence ID" value="MBC9794481.1"/>
    <property type="molecule type" value="Genomic_DNA"/>
</dbReference>
<keyword evidence="2" id="KW-1185">Reference proteome</keyword>